<evidence type="ECO:0000313" key="2">
    <source>
        <dbReference type="EMBL" id="KZP12419.1"/>
    </source>
</evidence>
<name>A0A166B9K7_9AGAM</name>
<organism evidence="2 3">
    <name type="scientific">Athelia psychrophila</name>
    <dbReference type="NCBI Taxonomy" id="1759441"/>
    <lineage>
        <taxon>Eukaryota</taxon>
        <taxon>Fungi</taxon>
        <taxon>Dikarya</taxon>
        <taxon>Basidiomycota</taxon>
        <taxon>Agaricomycotina</taxon>
        <taxon>Agaricomycetes</taxon>
        <taxon>Agaricomycetidae</taxon>
        <taxon>Atheliales</taxon>
        <taxon>Atheliaceae</taxon>
        <taxon>Athelia</taxon>
    </lineage>
</organism>
<evidence type="ECO:0000313" key="3">
    <source>
        <dbReference type="Proteomes" id="UP000076532"/>
    </source>
</evidence>
<proteinExistence type="predicted"/>
<dbReference type="Proteomes" id="UP000076532">
    <property type="component" value="Unassembled WGS sequence"/>
</dbReference>
<accession>A0A166B9K7</accession>
<feature type="region of interest" description="Disordered" evidence="1">
    <location>
        <begin position="56"/>
        <end position="75"/>
    </location>
</feature>
<gene>
    <name evidence="2" type="ORF">FIBSPDRAFT_870197</name>
</gene>
<keyword evidence="3" id="KW-1185">Reference proteome</keyword>
<protein>
    <submittedName>
        <fullName evidence="2">Uncharacterized protein</fullName>
    </submittedName>
</protein>
<dbReference type="AlphaFoldDB" id="A0A166B9K7"/>
<sequence length="92" mass="10665">MDAKTKYANSSNQLPLRSLEEYRGGWWYVPRSSSRLRMLGASFGITHRGRGYRIATEDSSRNSGDMMQNRRSRSRGKWLTGVSSPYHWYKAT</sequence>
<evidence type="ECO:0000256" key="1">
    <source>
        <dbReference type="SAM" id="MobiDB-lite"/>
    </source>
</evidence>
<reference evidence="2 3" key="1">
    <citation type="journal article" date="2016" name="Mol. Biol. Evol.">
        <title>Comparative Genomics of Early-Diverging Mushroom-Forming Fungi Provides Insights into the Origins of Lignocellulose Decay Capabilities.</title>
        <authorList>
            <person name="Nagy L.G."/>
            <person name="Riley R."/>
            <person name="Tritt A."/>
            <person name="Adam C."/>
            <person name="Daum C."/>
            <person name="Floudas D."/>
            <person name="Sun H."/>
            <person name="Yadav J.S."/>
            <person name="Pangilinan J."/>
            <person name="Larsson K.H."/>
            <person name="Matsuura K."/>
            <person name="Barry K."/>
            <person name="Labutti K."/>
            <person name="Kuo R."/>
            <person name="Ohm R.A."/>
            <person name="Bhattacharya S.S."/>
            <person name="Shirouzu T."/>
            <person name="Yoshinaga Y."/>
            <person name="Martin F.M."/>
            <person name="Grigoriev I.V."/>
            <person name="Hibbett D.S."/>
        </authorList>
    </citation>
    <scope>NUCLEOTIDE SEQUENCE [LARGE SCALE GENOMIC DNA]</scope>
    <source>
        <strain evidence="2 3">CBS 109695</strain>
    </source>
</reference>
<dbReference type="EMBL" id="KV417647">
    <property type="protein sequence ID" value="KZP12419.1"/>
    <property type="molecule type" value="Genomic_DNA"/>
</dbReference>